<reference evidence="9 10" key="1">
    <citation type="journal article" date="2024" name="Front Chem Biol">
        <title>Unveiling the potential of Daldinia eschscholtzii MFLUCC 19-0629 through bioactivity and bioinformatics studies for enhanced sustainable agriculture production.</title>
        <authorList>
            <person name="Brooks S."/>
            <person name="Weaver J.A."/>
            <person name="Klomchit A."/>
            <person name="Alharthi S.A."/>
            <person name="Onlamun T."/>
            <person name="Nurani R."/>
            <person name="Vong T.K."/>
            <person name="Alberti F."/>
            <person name="Greco C."/>
        </authorList>
    </citation>
    <scope>NUCLEOTIDE SEQUENCE [LARGE SCALE GENOMIC DNA]</scope>
    <source>
        <strain evidence="9">MFLUCC 19-0629</strain>
    </source>
</reference>
<evidence type="ECO:0000256" key="4">
    <source>
        <dbReference type="ARBA" id="ARBA00022692"/>
    </source>
</evidence>
<feature type="transmembrane region" description="Helical" evidence="8">
    <location>
        <begin position="118"/>
        <end position="138"/>
    </location>
</feature>
<keyword evidence="4 8" id="KW-0812">Transmembrane</keyword>
<name>A0AAX6MBT9_9PEZI</name>
<feature type="compositionally biased region" description="Basic and acidic residues" evidence="7">
    <location>
        <begin position="1"/>
        <end position="13"/>
    </location>
</feature>
<protein>
    <recommendedName>
        <fullName evidence="11">Nucleoside transporter</fullName>
    </recommendedName>
</protein>
<feature type="transmembrane region" description="Helical" evidence="8">
    <location>
        <begin position="433"/>
        <end position="453"/>
    </location>
</feature>
<dbReference type="EMBL" id="JBANMG010000008">
    <property type="protein sequence ID" value="KAK6950109.1"/>
    <property type="molecule type" value="Genomic_DNA"/>
</dbReference>
<keyword evidence="10" id="KW-1185">Reference proteome</keyword>
<dbReference type="PANTHER" id="PTHR10332:SF88">
    <property type="entry name" value="EQUILIBRATIVE NUCLEOSIDE TRANSPORTER 1, ISOFORM A"/>
    <property type="match status" value="1"/>
</dbReference>
<feature type="transmembrane region" description="Helical" evidence="8">
    <location>
        <begin position="144"/>
        <end position="170"/>
    </location>
</feature>
<keyword evidence="5 8" id="KW-1133">Transmembrane helix</keyword>
<feature type="transmembrane region" description="Helical" evidence="8">
    <location>
        <begin position="361"/>
        <end position="378"/>
    </location>
</feature>
<comment type="similarity">
    <text evidence="2">Belongs to the SLC29A/ENT transporter (TC 2.A.57) family.</text>
</comment>
<evidence type="ECO:0000256" key="7">
    <source>
        <dbReference type="SAM" id="MobiDB-lite"/>
    </source>
</evidence>
<dbReference type="GO" id="GO:0034257">
    <property type="term" value="F:nicotinamide riboside transmembrane transporter activity"/>
    <property type="evidence" value="ECO:0007669"/>
    <property type="project" value="TreeGrafter"/>
</dbReference>
<evidence type="ECO:0000256" key="2">
    <source>
        <dbReference type="ARBA" id="ARBA00007965"/>
    </source>
</evidence>
<feature type="transmembrane region" description="Helical" evidence="8">
    <location>
        <begin position="393"/>
        <end position="412"/>
    </location>
</feature>
<dbReference type="Proteomes" id="UP001369815">
    <property type="component" value="Unassembled WGS sequence"/>
</dbReference>
<evidence type="ECO:0000256" key="3">
    <source>
        <dbReference type="ARBA" id="ARBA00022448"/>
    </source>
</evidence>
<evidence type="ECO:0000256" key="8">
    <source>
        <dbReference type="SAM" id="Phobius"/>
    </source>
</evidence>
<proteinExistence type="inferred from homology"/>
<comment type="caution">
    <text evidence="9">The sequence shown here is derived from an EMBL/GenBank/DDBJ whole genome shotgun (WGS) entry which is preliminary data.</text>
</comment>
<feature type="transmembrane region" description="Helical" evidence="8">
    <location>
        <begin position="43"/>
        <end position="67"/>
    </location>
</feature>
<comment type="subcellular location">
    <subcellularLocation>
        <location evidence="1">Membrane</location>
        <topology evidence="1">Multi-pass membrane protein</topology>
    </subcellularLocation>
</comment>
<dbReference type="PIRSF" id="PIRSF016379">
    <property type="entry name" value="ENT"/>
    <property type="match status" value="1"/>
</dbReference>
<evidence type="ECO:0008006" key="11">
    <source>
        <dbReference type="Google" id="ProtNLM"/>
    </source>
</evidence>
<feature type="transmembrane region" description="Helical" evidence="8">
    <location>
        <begin position="226"/>
        <end position="248"/>
    </location>
</feature>
<feature type="transmembrane region" description="Helical" evidence="8">
    <location>
        <begin position="182"/>
        <end position="206"/>
    </location>
</feature>
<dbReference type="Pfam" id="PF01733">
    <property type="entry name" value="Nucleoside_tran"/>
    <property type="match status" value="1"/>
</dbReference>
<evidence type="ECO:0000256" key="5">
    <source>
        <dbReference type="ARBA" id="ARBA00022989"/>
    </source>
</evidence>
<evidence type="ECO:0000256" key="6">
    <source>
        <dbReference type="ARBA" id="ARBA00023136"/>
    </source>
</evidence>
<gene>
    <name evidence="9" type="ORF">Daesc_008435</name>
</gene>
<sequence length="455" mass="49891">MDRLRTLFRKREDEQEYQPLNEESQTFEEPPERTESDGIPFSWVEYSIFGLLGVAMLWAWNMFLAAAPYFQLRFQDDDWILDNFQSAIISVSTLGNLGSMLVLTNIQSTASYPFRINLALYINVVIFSLLTASTATFLDSSPSTYLVFLLVMVALTAWAAGLIQNGAFAFAASFGRPEYMQAIMAGQGVAGVLPSLVQVISVLVAPPANTSSRVRDEASPGNGKAAFIYFLTAVIVSIVALVAFIPLVNRHNRIIENRIMEQMATSVTSIESAERAARKVVSMPKLFKKLHWLAGGVFMCFAVAMFFPVFTPKILSVTPPDEASLILQPAAFIPLGFFFWNLGDLGGRTSSLFLPLRDRPALLFVVSIARLMFLPLYALCNLHGKGAVINSDVFYLLLVQFPYGFTTGWLGSNCMMAAGEWVEEGEREASGGFMGLSLVAGLAFGSLLSFTAAGI</sequence>
<dbReference type="GO" id="GO:0005886">
    <property type="term" value="C:plasma membrane"/>
    <property type="evidence" value="ECO:0007669"/>
    <property type="project" value="TreeGrafter"/>
</dbReference>
<feature type="transmembrane region" description="Helical" evidence="8">
    <location>
        <begin position="292"/>
        <end position="311"/>
    </location>
</feature>
<dbReference type="PANTHER" id="PTHR10332">
    <property type="entry name" value="EQUILIBRATIVE NUCLEOSIDE TRANSPORTER"/>
    <property type="match status" value="1"/>
</dbReference>
<feature type="transmembrane region" description="Helical" evidence="8">
    <location>
        <begin position="87"/>
        <end position="106"/>
    </location>
</feature>
<dbReference type="GO" id="GO:0000329">
    <property type="term" value="C:fungal-type vacuole membrane"/>
    <property type="evidence" value="ECO:0007669"/>
    <property type="project" value="TreeGrafter"/>
</dbReference>
<keyword evidence="3" id="KW-0813">Transport</keyword>
<feature type="region of interest" description="Disordered" evidence="7">
    <location>
        <begin position="1"/>
        <end position="36"/>
    </location>
</feature>
<evidence type="ECO:0000313" key="10">
    <source>
        <dbReference type="Proteomes" id="UP001369815"/>
    </source>
</evidence>
<dbReference type="AlphaFoldDB" id="A0AAX6MBT9"/>
<dbReference type="SUPFAM" id="SSF103473">
    <property type="entry name" value="MFS general substrate transporter"/>
    <property type="match status" value="1"/>
</dbReference>
<accession>A0AAX6MBT9</accession>
<evidence type="ECO:0000313" key="9">
    <source>
        <dbReference type="EMBL" id="KAK6950109.1"/>
    </source>
</evidence>
<keyword evidence="6 8" id="KW-0472">Membrane</keyword>
<evidence type="ECO:0000256" key="1">
    <source>
        <dbReference type="ARBA" id="ARBA00004141"/>
    </source>
</evidence>
<organism evidence="9 10">
    <name type="scientific">Daldinia eschscholtzii</name>
    <dbReference type="NCBI Taxonomy" id="292717"/>
    <lineage>
        <taxon>Eukaryota</taxon>
        <taxon>Fungi</taxon>
        <taxon>Dikarya</taxon>
        <taxon>Ascomycota</taxon>
        <taxon>Pezizomycotina</taxon>
        <taxon>Sordariomycetes</taxon>
        <taxon>Xylariomycetidae</taxon>
        <taxon>Xylariales</taxon>
        <taxon>Hypoxylaceae</taxon>
        <taxon>Daldinia</taxon>
    </lineage>
</organism>
<dbReference type="GO" id="GO:0015205">
    <property type="term" value="F:nucleobase transmembrane transporter activity"/>
    <property type="evidence" value="ECO:0007669"/>
    <property type="project" value="TreeGrafter"/>
</dbReference>
<dbReference type="InterPro" id="IPR002259">
    <property type="entry name" value="Eqnu_transpt"/>
</dbReference>
<dbReference type="InterPro" id="IPR036259">
    <property type="entry name" value="MFS_trans_sf"/>
</dbReference>